<keyword evidence="3 8" id="KW-0812">Transmembrane</keyword>
<feature type="transmembrane region" description="Helical" evidence="8">
    <location>
        <begin position="145"/>
        <end position="168"/>
    </location>
</feature>
<dbReference type="InterPro" id="IPR002550">
    <property type="entry name" value="CNNM"/>
</dbReference>
<dbReference type="GO" id="GO:0005886">
    <property type="term" value="C:plasma membrane"/>
    <property type="evidence" value="ECO:0007669"/>
    <property type="project" value="UniProtKB-SubCell"/>
</dbReference>
<evidence type="ECO:0000256" key="4">
    <source>
        <dbReference type="ARBA" id="ARBA00022737"/>
    </source>
</evidence>
<dbReference type="PROSITE" id="PS51846">
    <property type="entry name" value="CNNM"/>
    <property type="match status" value="1"/>
</dbReference>
<feature type="domain" description="CBS" evidence="9">
    <location>
        <begin position="283"/>
        <end position="344"/>
    </location>
</feature>
<dbReference type="CDD" id="cd04590">
    <property type="entry name" value="CBS_pair_CorC_HlyC_assoc"/>
    <property type="match status" value="1"/>
</dbReference>
<proteinExistence type="predicted"/>
<accession>A0A0W8F1K3</accession>
<keyword evidence="5 8" id="KW-1133">Transmembrane helix</keyword>
<keyword evidence="7 8" id="KW-0472">Membrane</keyword>
<name>A0A0W8F1K3_9ZZZZ</name>
<evidence type="ECO:0000256" key="3">
    <source>
        <dbReference type="ARBA" id="ARBA00022692"/>
    </source>
</evidence>
<keyword evidence="6" id="KW-0129">CBS domain</keyword>
<keyword evidence="4" id="KW-0677">Repeat</keyword>
<dbReference type="Gene3D" id="3.30.465.10">
    <property type="match status" value="1"/>
</dbReference>
<sequence length="436" mass="47485">MSYLIEIFIIIILIFLNGIFAMSEFAIVSARKMRLQQRAEKGDARAAAALELAEEPTSFLSTIQIGITLIGIFAGAYGGVTLAKGLAAYFTEFPSLAPYAEMLSVTLVVLVITYLTLVFGELVPKRIALNNAENLAAAIAKPMRLLSRIAGPFVFVLSRSTGLVLRIMGVRATAEPPVTEEEIKILLEEGTEAGIFEKAELSMVKGIFDLGDRRAESLMTPRPDVIALDLDDPDEENLRKMVLSGRSNFPAFQGDLDTIVGMVSVKNVLARMVEGGSPDIKGAVTNPLFIPETISVLKLLESFKETGLHSALVTDEYGSVQGIVTLHDILEAIVGDVRTFGEPEEAPVVTREDGSWLIDGSTLVEDLKDLLSVEVFPGEEEGEYRTIAGLIMYVLNRIPATGDYVEIGGLRYEVVDMDGKRVDKVLVRRMSTNPLL</sequence>
<comment type="caution">
    <text evidence="11">The sequence shown here is derived from an EMBL/GenBank/DDBJ whole genome shotgun (WGS) entry which is preliminary data.</text>
</comment>
<feature type="domain" description="CNNM transmembrane" evidence="10">
    <location>
        <begin position="1"/>
        <end position="200"/>
    </location>
</feature>
<dbReference type="InterPro" id="IPR005170">
    <property type="entry name" value="Transptr-assoc_dom"/>
</dbReference>
<keyword evidence="2" id="KW-1003">Cell membrane</keyword>
<evidence type="ECO:0000259" key="9">
    <source>
        <dbReference type="PROSITE" id="PS51371"/>
    </source>
</evidence>
<dbReference type="InterPro" id="IPR046342">
    <property type="entry name" value="CBS_dom_sf"/>
</dbReference>
<dbReference type="Pfam" id="PF01595">
    <property type="entry name" value="CNNM"/>
    <property type="match status" value="1"/>
</dbReference>
<dbReference type="InterPro" id="IPR036318">
    <property type="entry name" value="FAD-bd_PCMH-like_sf"/>
</dbReference>
<dbReference type="EMBL" id="LNQE01001638">
    <property type="protein sequence ID" value="KUG14606.1"/>
    <property type="molecule type" value="Genomic_DNA"/>
</dbReference>
<dbReference type="SUPFAM" id="SSF56176">
    <property type="entry name" value="FAD-binding/transporter-associated domain-like"/>
    <property type="match status" value="1"/>
</dbReference>
<evidence type="ECO:0000259" key="10">
    <source>
        <dbReference type="PROSITE" id="PS51846"/>
    </source>
</evidence>
<evidence type="ECO:0000256" key="1">
    <source>
        <dbReference type="ARBA" id="ARBA00004651"/>
    </source>
</evidence>
<evidence type="ECO:0000256" key="5">
    <source>
        <dbReference type="ARBA" id="ARBA00022989"/>
    </source>
</evidence>
<evidence type="ECO:0000256" key="7">
    <source>
        <dbReference type="ARBA" id="ARBA00023136"/>
    </source>
</evidence>
<dbReference type="SUPFAM" id="SSF54631">
    <property type="entry name" value="CBS-domain pair"/>
    <property type="match status" value="1"/>
</dbReference>
<dbReference type="Pfam" id="PF03471">
    <property type="entry name" value="CorC_HlyC"/>
    <property type="match status" value="1"/>
</dbReference>
<dbReference type="GO" id="GO:0050660">
    <property type="term" value="F:flavin adenine dinucleotide binding"/>
    <property type="evidence" value="ECO:0007669"/>
    <property type="project" value="InterPro"/>
</dbReference>
<organism evidence="11">
    <name type="scientific">hydrocarbon metagenome</name>
    <dbReference type="NCBI Taxonomy" id="938273"/>
    <lineage>
        <taxon>unclassified sequences</taxon>
        <taxon>metagenomes</taxon>
        <taxon>ecological metagenomes</taxon>
    </lineage>
</organism>
<dbReference type="Gene3D" id="3.10.580.10">
    <property type="entry name" value="CBS-domain"/>
    <property type="match status" value="1"/>
</dbReference>
<protein>
    <submittedName>
        <fullName evidence="11">Hemolysin</fullName>
    </submittedName>
</protein>
<evidence type="ECO:0000256" key="2">
    <source>
        <dbReference type="ARBA" id="ARBA00022475"/>
    </source>
</evidence>
<dbReference type="PANTHER" id="PTHR43099:SF2">
    <property type="entry name" value="UPF0053 PROTEIN YRKA"/>
    <property type="match status" value="1"/>
</dbReference>
<reference evidence="11" key="1">
    <citation type="journal article" date="2015" name="Proc. Natl. Acad. Sci. U.S.A.">
        <title>Networks of energetic and metabolic interactions define dynamics in microbial communities.</title>
        <authorList>
            <person name="Embree M."/>
            <person name="Liu J.K."/>
            <person name="Al-Bassam M.M."/>
            <person name="Zengler K."/>
        </authorList>
    </citation>
    <scope>NUCLEOTIDE SEQUENCE</scope>
</reference>
<evidence type="ECO:0000313" key="11">
    <source>
        <dbReference type="EMBL" id="KUG14606.1"/>
    </source>
</evidence>
<dbReference type="Pfam" id="PF00571">
    <property type="entry name" value="CBS"/>
    <property type="match status" value="1"/>
</dbReference>
<evidence type="ECO:0000256" key="6">
    <source>
        <dbReference type="ARBA" id="ARBA00023122"/>
    </source>
</evidence>
<comment type="subcellular location">
    <subcellularLocation>
        <location evidence="1">Cell membrane</location>
        <topology evidence="1">Multi-pass membrane protein</topology>
    </subcellularLocation>
</comment>
<feature type="transmembrane region" description="Helical" evidence="8">
    <location>
        <begin position="6"/>
        <end position="28"/>
    </location>
</feature>
<dbReference type="SMART" id="SM00116">
    <property type="entry name" value="CBS"/>
    <property type="match status" value="2"/>
</dbReference>
<dbReference type="SMART" id="SM01091">
    <property type="entry name" value="CorC_HlyC"/>
    <property type="match status" value="1"/>
</dbReference>
<dbReference type="InterPro" id="IPR051676">
    <property type="entry name" value="UPF0053_domain"/>
</dbReference>
<dbReference type="AlphaFoldDB" id="A0A0W8F1K3"/>
<dbReference type="InterPro" id="IPR044751">
    <property type="entry name" value="Ion_transp-like_CBS"/>
</dbReference>
<dbReference type="InterPro" id="IPR000644">
    <property type="entry name" value="CBS_dom"/>
</dbReference>
<gene>
    <name evidence="11" type="ORF">ASZ90_015756</name>
</gene>
<dbReference type="PROSITE" id="PS51371">
    <property type="entry name" value="CBS"/>
    <property type="match status" value="2"/>
</dbReference>
<dbReference type="FunFam" id="3.30.465.10:FF:000023">
    <property type="entry name" value="Magnesium and cobalt transporter"/>
    <property type="match status" value="1"/>
</dbReference>
<dbReference type="InterPro" id="IPR016169">
    <property type="entry name" value="FAD-bd_PCMH_sub2"/>
</dbReference>
<dbReference type="PANTHER" id="PTHR43099">
    <property type="entry name" value="UPF0053 PROTEIN YRKA"/>
    <property type="match status" value="1"/>
</dbReference>
<evidence type="ECO:0000256" key="8">
    <source>
        <dbReference type="SAM" id="Phobius"/>
    </source>
</evidence>
<feature type="transmembrane region" description="Helical" evidence="8">
    <location>
        <begin position="67"/>
        <end position="90"/>
    </location>
</feature>
<feature type="domain" description="CBS" evidence="9">
    <location>
        <begin position="219"/>
        <end position="280"/>
    </location>
</feature>
<feature type="transmembrane region" description="Helical" evidence="8">
    <location>
        <begin position="102"/>
        <end position="124"/>
    </location>
</feature>